<sequence length="80" mass="9033">MERPTGVPCGIYIPTTDPDLQSGSRSNYDKGKIYLKEWIPVTDRRLLRDLEEAVSPPGQILPKHSSPFPGGCRIRLQQQQ</sequence>
<proteinExistence type="predicted"/>
<gene>
    <name evidence="2" type="ORF">NDU88_003844</name>
</gene>
<reference evidence="2" key="1">
    <citation type="journal article" date="2022" name="bioRxiv">
        <title>Sequencing and chromosome-scale assembly of the giantPleurodeles waltlgenome.</title>
        <authorList>
            <person name="Brown T."/>
            <person name="Elewa A."/>
            <person name="Iarovenko S."/>
            <person name="Subramanian E."/>
            <person name="Araus A.J."/>
            <person name="Petzold A."/>
            <person name="Susuki M."/>
            <person name="Suzuki K.-i.T."/>
            <person name="Hayashi T."/>
            <person name="Toyoda A."/>
            <person name="Oliveira C."/>
            <person name="Osipova E."/>
            <person name="Leigh N.D."/>
            <person name="Simon A."/>
            <person name="Yun M.H."/>
        </authorList>
    </citation>
    <scope>NUCLEOTIDE SEQUENCE</scope>
    <source>
        <strain evidence="2">20211129_DDA</strain>
        <tissue evidence="2">Liver</tissue>
    </source>
</reference>
<feature type="region of interest" description="Disordered" evidence="1">
    <location>
        <begin position="1"/>
        <end position="26"/>
    </location>
</feature>
<name>A0AAV7QAV8_PLEWA</name>
<dbReference type="Proteomes" id="UP001066276">
    <property type="component" value="Chromosome 6"/>
</dbReference>
<dbReference type="EMBL" id="JANPWB010000010">
    <property type="protein sequence ID" value="KAJ1137444.1"/>
    <property type="molecule type" value="Genomic_DNA"/>
</dbReference>
<accession>A0AAV7QAV8</accession>
<keyword evidence="3" id="KW-1185">Reference proteome</keyword>
<protein>
    <submittedName>
        <fullName evidence="2">Uncharacterized protein</fullName>
    </submittedName>
</protein>
<evidence type="ECO:0000313" key="2">
    <source>
        <dbReference type="EMBL" id="KAJ1137444.1"/>
    </source>
</evidence>
<evidence type="ECO:0000256" key="1">
    <source>
        <dbReference type="SAM" id="MobiDB-lite"/>
    </source>
</evidence>
<organism evidence="2 3">
    <name type="scientific">Pleurodeles waltl</name>
    <name type="common">Iberian ribbed newt</name>
    <dbReference type="NCBI Taxonomy" id="8319"/>
    <lineage>
        <taxon>Eukaryota</taxon>
        <taxon>Metazoa</taxon>
        <taxon>Chordata</taxon>
        <taxon>Craniata</taxon>
        <taxon>Vertebrata</taxon>
        <taxon>Euteleostomi</taxon>
        <taxon>Amphibia</taxon>
        <taxon>Batrachia</taxon>
        <taxon>Caudata</taxon>
        <taxon>Salamandroidea</taxon>
        <taxon>Salamandridae</taxon>
        <taxon>Pleurodelinae</taxon>
        <taxon>Pleurodeles</taxon>
    </lineage>
</organism>
<evidence type="ECO:0000313" key="3">
    <source>
        <dbReference type="Proteomes" id="UP001066276"/>
    </source>
</evidence>
<comment type="caution">
    <text evidence="2">The sequence shown here is derived from an EMBL/GenBank/DDBJ whole genome shotgun (WGS) entry which is preliminary data.</text>
</comment>
<dbReference type="AlphaFoldDB" id="A0AAV7QAV8"/>